<dbReference type="EMBL" id="KZ309003">
    <property type="protein sequence ID" value="KAG8236232.1"/>
    <property type="molecule type" value="Genomic_DNA"/>
</dbReference>
<reference evidence="1" key="1">
    <citation type="submission" date="2013-04" db="EMBL/GenBank/DDBJ databases">
        <authorList>
            <person name="Qu J."/>
            <person name="Murali S.C."/>
            <person name="Bandaranaike D."/>
            <person name="Bellair M."/>
            <person name="Blankenburg K."/>
            <person name="Chao H."/>
            <person name="Dinh H."/>
            <person name="Doddapaneni H."/>
            <person name="Downs B."/>
            <person name="Dugan-Rocha S."/>
            <person name="Elkadiri S."/>
            <person name="Gnanaolivu R.D."/>
            <person name="Hernandez B."/>
            <person name="Javaid M."/>
            <person name="Jayaseelan J.C."/>
            <person name="Lee S."/>
            <person name="Li M."/>
            <person name="Ming W."/>
            <person name="Munidasa M."/>
            <person name="Muniz J."/>
            <person name="Nguyen L."/>
            <person name="Ongeri F."/>
            <person name="Osuji N."/>
            <person name="Pu L.-L."/>
            <person name="Puazo M."/>
            <person name="Qu C."/>
            <person name="Quiroz J."/>
            <person name="Raj R."/>
            <person name="Weissenberger G."/>
            <person name="Xin Y."/>
            <person name="Zou X."/>
            <person name="Han Y."/>
            <person name="Richards S."/>
            <person name="Worley K."/>
            <person name="Muzny D."/>
            <person name="Gibbs R."/>
        </authorList>
    </citation>
    <scope>NUCLEOTIDE SEQUENCE</scope>
    <source>
        <strain evidence="1">Sampled in the wild</strain>
    </source>
</reference>
<reference evidence="1" key="2">
    <citation type="submission" date="2017-10" db="EMBL/GenBank/DDBJ databases">
        <title>Ladona fulva Genome sequencing and assembly.</title>
        <authorList>
            <person name="Murali S."/>
            <person name="Richards S."/>
            <person name="Bandaranaike D."/>
            <person name="Bellair M."/>
            <person name="Blankenburg K."/>
            <person name="Chao H."/>
            <person name="Dinh H."/>
            <person name="Doddapaneni H."/>
            <person name="Dugan-Rocha S."/>
            <person name="Elkadiri S."/>
            <person name="Gnanaolivu R."/>
            <person name="Hernandez B."/>
            <person name="Skinner E."/>
            <person name="Javaid M."/>
            <person name="Lee S."/>
            <person name="Li M."/>
            <person name="Ming W."/>
            <person name="Munidasa M."/>
            <person name="Muniz J."/>
            <person name="Nguyen L."/>
            <person name="Hughes D."/>
            <person name="Osuji N."/>
            <person name="Pu L.-L."/>
            <person name="Puazo M."/>
            <person name="Qu C."/>
            <person name="Quiroz J."/>
            <person name="Raj R."/>
            <person name="Weissenberger G."/>
            <person name="Xin Y."/>
            <person name="Zou X."/>
            <person name="Han Y."/>
            <person name="Worley K."/>
            <person name="Muzny D."/>
            <person name="Gibbs R."/>
        </authorList>
    </citation>
    <scope>NUCLEOTIDE SEQUENCE</scope>
    <source>
        <strain evidence="1">Sampled in the wild</strain>
    </source>
</reference>
<dbReference type="Gene3D" id="3.30.420.10">
    <property type="entry name" value="Ribonuclease H-like superfamily/Ribonuclease H"/>
    <property type="match status" value="1"/>
</dbReference>
<dbReference type="InterPro" id="IPR036397">
    <property type="entry name" value="RNaseH_sf"/>
</dbReference>
<evidence type="ECO:0008006" key="3">
    <source>
        <dbReference type="Google" id="ProtNLM"/>
    </source>
</evidence>
<gene>
    <name evidence="1" type="ORF">J437_LFUL010985</name>
</gene>
<proteinExistence type="predicted"/>
<organism evidence="1 2">
    <name type="scientific">Ladona fulva</name>
    <name type="common">Scarce chaser dragonfly</name>
    <name type="synonym">Libellula fulva</name>
    <dbReference type="NCBI Taxonomy" id="123851"/>
    <lineage>
        <taxon>Eukaryota</taxon>
        <taxon>Metazoa</taxon>
        <taxon>Ecdysozoa</taxon>
        <taxon>Arthropoda</taxon>
        <taxon>Hexapoda</taxon>
        <taxon>Insecta</taxon>
        <taxon>Pterygota</taxon>
        <taxon>Palaeoptera</taxon>
        <taxon>Odonata</taxon>
        <taxon>Epiprocta</taxon>
        <taxon>Anisoptera</taxon>
        <taxon>Libelluloidea</taxon>
        <taxon>Libellulidae</taxon>
        <taxon>Ladona</taxon>
    </lineage>
</organism>
<accession>A0A8K0KKE5</accession>
<sequence>MSTVNRWPGKAIIVGETCSERPITATDDKYCKLVDDFIQNDQRITQKTPIILQHGNACPHTSCATEEALRNLKFKLIPHPPYSPKLA</sequence>
<comment type="caution">
    <text evidence="1">The sequence shown here is derived from an EMBL/GenBank/DDBJ whole genome shotgun (WGS) entry which is preliminary data.</text>
</comment>
<evidence type="ECO:0000313" key="2">
    <source>
        <dbReference type="Proteomes" id="UP000792457"/>
    </source>
</evidence>
<dbReference type="GO" id="GO:0003676">
    <property type="term" value="F:nucleic acid binding"/>
    <property type="evidence" value="ECO:0007669"/>
    <property type="project" value="InterPro"/>
</dbReference>
<name>A0A8K0KKE5_LADFU</name>
<dbReference type="AlphaFoldDB" id="A0A8K0KKE5"/>
<protein>
    <recommendedName>
        <fullName evidence="3">Transposase</fullName>
    </recommendedName>
</protein>
<dbReference type="Proteomes" id="UP000792457">
    <property type="component" value="Unassembled WGS sequence"/>
</dbReference>
<evidence type="ECO:0000313" key="1">
    <source>
        <dbReference type="EMBL" id="KAG8236232.1"/>
    </source>
</evidence>
<keyword evidence="2" id="KW-1185">Reference proteome</keyword>
<dbReference type="OrthoDB" id="616263at2759"/>